<organism evidence="2 3">
    <name type="scientific">Rhododendron griersonianum</name>
    <dbReference type="NCBI Taxonomy" id="479676"/>
    <lineage>
        <taxon>Eukaryota</taxon>
        <taxon>Viridiplantae</taxon>
        <taxon>Streptophyta</taxon>
        <taxon>Embryophyta</taxon>
        <taxon>Tracheophyta</taxon>
        <taxon>Spermatophyta</taxon>
        <taxon>Magnoliopsida</taxon>
        <taxon>eudicotyledons</taxon>
        <taxon>Gunneridae</taxon>
        <taxon>Pentapetalae</taxon>
        <taxon>asterids</taxon>
        <taxon>Ericales</taxon>
        <taxon>Ericaceae</taxon>
        <taxon>Ericoideae</taxon>
        <taxon>Rhodoreae</taxon>
        <taxon>Rhododendron</taxon>
    </lineage>
</organism>
<name>A0AAV6JR18_9ERIC</name>
<dbReference type="EMBL" id="JACTNZ010000007">
    <property type="protein sequence ID" value="KAG5542568.1"/>
    <property type="molecule type" value="Genomic_DNA"/>
</dbReference>
<evidence type="ECO:0000313" key="2">
    <source>
        <dbReference type="EMBL" id="KAG5542568.1"/>
    </source>
</evidence>
<protein>
    <recommendedName>
        <fullName evidence="1">Retrotransposon gag domain-containing protein</fullName>
    </recommendedName>
</protein>
<accession>A0AAV6JR18</accession>
<reference evidence="2" key="1">
    <citation type="submission" date="2020-08" db="EMBL/GenBank/DDBJ databases">
        <title>Plant Genome Project.</title>
        <authorList>
            <person name="Zhang R.-G."/>
        </authorList>
    </citation>
    <scope>NUCLEOTIDE SEQUENCE</scope>
    <source>
        <strain evidence="2">WSP0</strain>
        <tissue evidence="2">Leaf</tissue>
    </source>
</reference>
<dbReference type="PANTHER" id="PTHR33223">
    <property type="entry name" value="CCHC-TYPE DOMAIN-CONTAINING PROTEIN"/>
    <property type="match status" value="1"/>
</dbReference>
<dbReference type="Pfam" id="PF03732">
    <property type="entry name" value="Retrotrans_gag"/>
    <property type="match status" value="1"/>
</dbReference>
<dbReference type="PANTHER" id="PTHR33223:SF11">
    <property type="entry name" value="ELEMENT PROTEIN, PUTATIVE-RELATED"/>
    <property type="match status" value="1"/>
</dbReference>
<sequence>MVRNSLGPEMIKLLPNFYGFSDENPYLHIQQFEELCATLSNLDIEAVKIQFFEQSLQYVAAGLFFNLKSTSKTKWQEVKKLFLEKFSSVHEMAHKIFLRKQEIVHFTQTEEESYLHYWERYNDLLSSFPCNGFEFWCIIEYFYEGMNCKMRQFVDMMCHGEFLDRADEKGWAYYNELAEINAKFWDCNKNIDDANSHIRKEEQIEPIVACEGVELGLEKVLECDWSNEINTQSFSQEDFTCVSVTPFYSKTLEDLIPILVKSPIELENHAHSAVDYATPPIKPPPLLDFHRVELIDFLGVDNFNTIFPLFLVDIVNSLKFRKQRKQLQYSKYLIMWHGRVQFLKESSKGGEVFIFVTLHGVMEVQNPCERGTVLFVDYFR</sequence>
<evidence type="ECO:0000259" key="1">
    <source>
        <dbReference type="Pfam" id="PF03732"/>
    </source>
</evidence>
<proteinExistence type="predicted"/>
<gene>
    <name evidence="2" type="ORF">RHGRI_022187</name>
</gene>
<comment type="caution">
    <text evidence="2">The sequence shown here is derived from an EMBL/GenBank/DDBJ whole genome shotgun (WGS) entry which is preliminary data.</text>
</comment>
<dbReference type="Proteomes" id="UP000823749">
    <property type="component" value="Chromosome 7"/>
</dbReference>
<keyword evidence="3" id="KW-1185">Reference proteome</keyword>
<feature type="domain" description="Retrotransposon gag" evidence="1">
    <location>
        <begin position="51"/>
        <end position="147"/>
    </location>
</feature>
<evidence type="ECO:0000313" key="3">
    <source>
        <dbReference type="Proteomes" id="UP000823749"/>
    </source>
</evidence>
<dbReference type="InterPro" id="IPR005162">
    <property type="entry name" value="Retrotrans_gag_dom"/>
</dbReference>
<dbReference type="AlphaFoldDB" id="A0AAV6JR18"/>